<evidence type="ECO:0000313" key="6">
    <source>
        <dbReference type="EMBL" id="MBM9505846.1"/>
    </source>
</evidence>
<proteinExistence type="predicted"/>
<sequence length="373" mass="40570">MHEIIASPQNGKFTLVRPGARTAVQIPEAMFTGLSEAVTSNGGLPAWLPPLAEKAWGLSAAVLSTPGSVLVRTPTRLGYNRATWEINKGCNFNCEHCYLAERRFEGLPRDGKEQLLDLIRDAGVLWLQFTGGEPTIDKDFAHSYEYAYRLGMLIEILTNGSRLHRPEIIDLLSSLRPHKVTVSLYGASEESFDALTRKRGAFKLLIRGLQAMKEAGVAVELALIITKHNAHEVPAMRTLAEEYATSFTEYANISPTYDGTPDPLAAQAPGFLDKSAVFNGCPAGHTFFHVDPHGFATMCKVGRKNPIGLMAEGLDGLLRLPAIADAQMLRSGGCSGCRLSATCRVCRPLAKVYQQAKAPLETYCQHGNGDDAL</sequence>
<dbReference type="Proteomes" id="UP000749040">
    <property type="component" value="Unassembled WGS sequence"/>
</dbReference>
<dbReference type="PANTHER" id="PTHR11228">
    <property type="entry name" value="RADICAL SAM DOMAIN PROTEIN"/>
    <property type="match status" value="1"/>
</dbReference>
<name>A0ABS2TS68_9ACTN</name>
<feature type="domain" description="Radical SAM core" evidence="5">
    <location>
        <begin position="76"/>
        <end position="282"/>
    </location>
</feature>
<evidence type="ECO:0000256" key="4">
    <source>
        <dbReference type="ARBA" id="ARBA00023014"/>
    </source>
</evidence>
<keyword evidence="4" id="KW-0411">Iron-sulfur</keyword>
<dbReference type="InterPro" id="IPR013785">
    <property type="entry name" value="Aldolase_TIM"/>
</dbReference>
<dbReference type="Gene3D" id="3.20.20.70">
    <property type="entry name" value="Aldolase class I"/>
    <property type="match status" value="1"/>
</dbReference>
<evidence type="ECO:0000256" key="3">
    <source>
        <dbReference type="ARBA" id="ARBA00023004"/>
    </source>
</evidence>
<dbReference type="SUPFAM" id="SSF102114">
    <property type="entry name" value="Radical SAM enzymes"/>
    <property type="match status" value="1"/>
</dbReference>
<keyword evidence="7" id="KW-1185">Reference proteome</keyword>
<organism evidence="6 7">
    <name type="scientific">Actinacidiphila acididurans</name>
    <dbReference type="NCBI Taxonomy" id="2784346"/>
    <lineage>
        <taxon>Bacteria</taxon>
        <taxon>Bacillati</taxon>
        <taxon>Actinomycetota</taxon>
        <taxon>Actinomycetes</taxon>
        <taxon>Kitasatosporales</taxon>
        <taxon>Streptomycetaceae</taxon>
        <taxon>Actinacidiphila</taxon>
    </lineage>
</organism>
<dbReference type="EMBL" id="JADKYB010000007">
    <property type="protein sequence ID" value="MBM9505846.1"/>
    <property type="molecule type" value="Genomic_DNA"/>
</dbReference>
<accession>A0ABS2TS68</accession>
<keyword evidence="3" id="KW-0408">Iron</keyword>
<dbReference type="PANTHER" id="PTHR11228:SF7">
    <property type="entry name" value="PQQA PEPTIDE CYCLASE"/>
    <property type="match status" value="1"/>
</dbReference>
<dbReference type="SFLD" id="SFLDS00029">
    <property type="entry name" value="Radical_SAM"/>
    <property type="match status" value="1"/>
</dbReference>
<comment type="caution">
    <text evidence="6">The sequence shown here is derived from an EMBL/GenBank/DDBJ whole genome shotgun (WGS) entry which is preliminary data.</text>
</comment>
<keyword evidence="2" id="KW-0479">Metal-binding</keyword>
<dbReference type="PROSITE" id="PS51918">
    <property type="entry name" value="RADICAL_SAM"/>
    <property type="match status" value="1"/>
</dbReference>
<dbReference type="SFLD" id="SFLDG01067">
    <property type="entry name" value="SPASM/twitch_domain_containing"/>
    <property type="match status" value="1"/>
</dbReference>
<evidence type="ECO:0000256" key="1">
    <source>
        <dbReference type="ARBA" id="ARBA00022691"/>
    </source>
</evidence>
<keyword evidence="1" id="KW-0949">S-adenosyl-L-methionine</keyword>
<reference evidence="6 7" key="1">
    <citation type="submission" date="2021-01" db="EMBL/GenBank/DDBJ databases">
        <title>Streptomyces acididurans sp. nov., isolated from a peat swamp forest soil.</title>
        <authorList>
            <person name="Chantavorakit T."/>
            <person name="Duangmal K."/>
        </authorList>
    </citation>
    <scope>NUCLEOTIDE SEQUENCE [LARGE SCALE GENOMIC DNA]</scope>
    <source>
        <strain evidence="6 7">KK5PA1</strain>
    </source>
</reference>
<dbReference type="Pfam" id="PF04055">
    <property type="entry name" value="Radical_SAM"/>
    <property type="match status" value="1"/>
</dbReference>
<gene>
    <name evidence="6" type="ORF">ITX44_15035</name>
</gene>
<protein>
    <submittedName>
        <fullName evidence="6">Radical SAM protein</fullName>
    </submittedName>
</protein>
<dbReference type="RefSeq" id="WP_205357712.1">
    <property type="nucleotide sequence ID" value="NZ_JADKYB010000007.1"/>
</dbReference>
<dbReference type="CDD" id="cd01335">
    <property type="entry name" value="Radical_SAM"/>
    <property type="match status" value="1"/>
</dbReference>
<dbReference type="InterPro" id="IPR007197">
    <property type="entry name" value="rSAM"/>
</dbReference>
<dbReference type="InterPro" id="IPR050377">
    <property type="entry name" value="Radical_SAM_PqqE_MftC-like"/>
</dbReference>
<evidence type="ECO:0000259" key="5">
    <source>
        <dbReference type="PROSITE" id="PS51918"/>
    </source>
</evidence>
<dbReference type="InterPro" id="IPR058240">
    <property type="entry name" value="rSAM_sf"/>
</dbReference>
<evidence type="ECO:0000313" key="7">
    <source>
        <dbReference type="Proteomes" id="UP000749040"/>
    </source>
</evidence>
<evidence type="ECO:0000256" key="2">
    <source>
        <dbReference type="ARBA" id="ARBA00022723"/>
    </source>
</evidence>